<name>A0A329E2H8_VIBDI</name>
<evidence type="ECO:0000259" key="1">
    <source>
        <dbReference type="PROSITE" id="PS51833"/>
    </source>
</evidence>
<dbReference type="InterPro" id="IPR001633">
    <property type="entry name" value="EAL_dom"/>
</dbReference>
<feature type="domain" description="HDOD" evidence="1">
    <location>
        <begin position="200"/>
        <end position="386"/>
    </location>
</feature>
<comment type="caution">
    <text evidence="2">The sequence shown here is derived from an EMBL/GenBank/DDBJ whole genome shotgun (WGS) entry which is preliminary data.</text>
</comment>
<dbReference type="PIRSF" id="PIRSF003180">
    <property type="entry name" value="DiGMPpdiest_YuxH"/>
    <property type="match status" value="1"/>
</dbReference>
<dbReference type="SUPFAM" id="SSF109604">
    <property type="entry name" value="HD-domain/PDEase-like"/>
    <property type="match status" value="1"/>
</dbReference>
<dbReference type="Pfam" id="PF08668">
    <property type="entry name" value="HDOD"/>
    <property type="match status" value="1"/>
</dbReference>
<dbReference type="SMART" id="SM00052">
    <property type="entry name" value="EAL"/>
    <property type="match status" value="1"/>
</dbReference>
<organism evidence="2 3">
    <name type="scientific">Vibrio diazotrophicus</name>
    <dbReference type="NCBI Taxonomy" id="685"/>
    <lineage>
        <taxon>Bacteria</taxon>
        <taxon>Pseudomonadati</taxon>
        <taxon>Pseudomonadota</taxon>
        <taxon>Gammaproteobacteria</taxon>
        <taxon>Vibrionales</taxon>
        <taxon>Vibrionaceae</taxon>
        <taxon>Vibrio</taxon>
    </lineage>
</organism>
<dbReference type="PANTHER" id="PTHR33525:SF4">
    <property type="entry name" value="CYCLIC DI-GMP PHOSPHODIESTERASE CDGJ"/>
    <property type="match status" value="1"/>
</dbReference>
<evidence type="ECO:0000313" key="2">
    <source>
        <dbReference type="EMBL" id="RAS57842.1"/>
    </source>
</evidence>
<dbReference type="SUPFAM" id="SSF141868">
    <property type="entry name" value="EAL domain-like"/>
    <property type="match status" value="1"/>
</dbReference>
<dbReference type="PROSITE" id="PS51833">
    <property type="entry name" value="HDOD"/>
    <property type="match status" value="1"/>
</dbReference>
<dbReference type="InterPro" id="IPR013976">
    <property type="entry name" value="HDOD"/>
</dbReference>
<reference evidence="2 3" key="1">
    <citation type="submission" date="2018-06" db="EMBL/GenBank/DDBJ databases">
        <title>Freshwater and sediment microbial communities from various areas in North America, analyzing microbe dynamics in response to fracking.</title>
        <authorList>
            <person name="Lamendella R."/>
        </authorList>
    </citation>
    <scope>NUCLEOTIDE SEQUENCE [LARGE SCALE GENOMIC DNA]</scope>
    <source>
        <strain evidence="2 3">99A</strain>
    </source>
</reference>
<dbReference type="AlphaFoldDB" id="A0A329E2H8"/>
<dbReference type="Gene3D" id="1.10.3210.10">
    <property type="entry name" value="Hypothetical protein af1432"/>
    <property type="match status" value="1"/>
</dbReference>
<dbReference type="Proteomes" id="UP000248729">
    <property type="component" value="Unassembled WGS sequence"/>
</dbReference>
<evidence type="ECO:0000313" key="3">
    <source>
        <dbReference type="Proteomes" id="UP000248729"/>
    </source>
</evidence>
<dbReference type="InterPro" id="IPR052340">
    <property type="entry name" value="RNase_Y/CdgJ"/>
</dbReference>
<gene>
    <name evidence="2" type="ORF">DET48_1351</name>
</gene>
<sequence>MNGYSYIARQPIFDKTFEVFGYELLYRDGFNNAFPSESTSGITQKMFVEQFLTYQNILLDKKLGFVNFDYDDLINRLPLDFPKSDYVIEVLETCEPDKYLFQSLVSLKNKGYTIDLDDFCISDIRWVSFIEIADIIKIDIQAYPLKKSKYLVDKLKELNKLLLAEKVETYDEYKEAKSLGFDYFQGYFLSKPQVIRTNKLEEYFSVNIELIQELNKDSFSVHDIEKIISKSTTLILMLLNYVNSQVSVRKKISSINQAIAYLGKQRLKRFSAHLIMSTSPTIKPSILIKTSLYRAYFLKSIAKNIHGNDMANKAYIMGMLSMLDVILEMNFSDIFSNLNLDENISSAIMSHNGDLGELLLLVKSLEQGDWEFVGNFQLKHYEISPSVSHQYMNTIAYVNELFE</sequence>
<protein>
    <submittedName>
        <fullName evidence="2">EAL and modified HD-GYP domain-containing signal transduction protein</fullName>
    </submittedName>
</protein>
<dbReference type="Pfam" id="PF00563">
    <property type="entry name" value="EAL"/>
    <property type="match status" value="1"/>
</dbReference>
<dbReference type="InterPro" id="IPR014408">
    <property type="entry name" value="dGMP_Pdiesterase_EAL/HD-GYP"/>
</dbReference>
<dbReference type="PANTHER" id="PTHR33525">
    <property type="match status" value="1"/>
</dbReference>
<proteinExistence type="predicted"/>
<accession>A0A329E2H8</accession>
<dbReference type="Gene3D" id="3.20.20.450">
    <property type="entry name" value="EAL domain"/>
    <property type="match status" value="1"/>
</dbReference>
<dbReference type="EMBL" id="QLTR01000035">
    <property type="protein sequence ID" value="RAS57842.1"/>
    <property type="molecule type" value="Genomic_DNA"/>
</dbReference>
<dbReference type="InterPro" id="IPR035919">
    <property type="entry name" value="EAL_sf"/>
</dbReference>